<evidence type="ECO:0000313" key="2">
    <source>
        <dbReference type="EMBL" id="TDU69419.1"/>
    </source>
</evidence>
<accession>A0A4R7RVV7</accession>
<dbReference type="EMBL" id="SOCA01000005">
    <property type="protein sequence ID" value="TDU69419.1"/>
    <property type="molecule type" value="Genomic_DNA"/>
</dbReference>
<gene>
    <name evidence="2" type="ORF">EI77_03072</name>
</gene>
<dbReference type="OrthoDB" id="192862at2"/>
<proteinExistence type="predicted"/>
<dbReference type="RefSeq" id="WP_133796104.1">
    <property type="nucleotide sequence ID" value="NZ_SOCA01000005.1"/>
</dbReference>
<organism evidence="2 3">
    <name type="scientific">Prosthecobacter fusiformis</name>
    <dbReference type="NCBI Taxonomy" id="48464"/>
    <lineage>
        <taxon>Bacteria</taxon>
        <taxon>Pseudomonadati</taxon>
        <taxon>Verrucomicrobiota</taxon>
        <taxon>Verrucomicrobiia</taxon>
        <taxon>Verrucomicrobiales</taxon>
        <taxon>Verrucomicrobiaceae</taxon>
        <taxon>Prosthecobacter</taxon>
    </lineage>
</organism>
<reference evidence="2 3" key="1">
    <citation type="submission" date="2019-03" db="EMBL/GenBank/DDBJ databases">
        <title>Genomic Encyclopedia of Archaeal and Bacterial Type Strains, Phase II (KMG-II): from individual species to whole genera.</title>
        <authorList>
            <person name="Goeker M."/>
        </authorList>
    </citation>
    <scope>NUCLEOTIDE SEQUENCE [LARGE SCALE GENOMIC DNA]</scope>
    <source>
        <strain evidence="2 3">ATCC 25309</strain>
    </source>
</reference>
<dbReference type="Proteomes" id="UP000295662">
    <property type="component" value="Unassembled WGS sequence"/>
</dbReference>
<feature type="region of interest" description="Disordered" evidence="1">
    <location>
        <begin position="149"/>
        <end position="180"/>
    </location>
</feature>
<sequence>MNPLRNIVLLLGVSSWAHADFSNDRVPVGPEVVARIVSGAQRYGEPLESKATKGERTVYYLRRAEYIGECVAPFDTVHIAELFFIRSGVRGQQTPPPRGHTFLVFYDSNFRVRGYWRDQGGPYRFEGTKLLEDGRVIFDYSESNKYTAVPPGQWPHPPIWEQPKRQQDGGGQSATRTESK</sequence>
<protein>
    <submittedName>
        <fullName evidence="2">Uncharacterized protein</fullName>
    </submittedName>
</protein>
<name>A0A4R7RVV7_9BACT</name>
<keyword evidence="3" id="KW-1185">Reference proteome</keyword>
<dbReference type="AlphaFoldDB" id="A0A4R7RVV7"/>
<evidence type="ECO:0000256" key="1">
    <source>
        <dbReference type="SAM" id="MobiDB-lite"/>
    </source>
</evidence>
<evidence type="ECO:0000313" key="3">
    <source>
        <dbReference type="Proteomes" id="UP000295662"/>
    </source>
</evidence>
<comment type="caution">
    <text evidence="2">The sequence shown here is derived from an EMBL/GenBank/DDBJ whole genome shotgun (WGS) entry which is preliminary data.</text>
</comment>